<keyword evidence="1" id="KW-0812">Transmembrane</keyword>
<dbReference type="AlphaFoldDB" id="A0A1Q8QWD8"/>
<feature type="transmembrane region" description="Helical" evidence="1">
    <location>
        <begin position="165"/>
        <end position="187"/>
    </location>
</feature>
<dbReference type="PANTHER" id="PTHR36435:SF1">
    <property type="entry name" value="CAAX AMINO TERMINAL PROTEASE FAMILY PROTEIN"/>
    <property type="match status" value="1"/>
</dbReference>
<keyword evidence="1" id="KW-1133">Transmembrane helix</keyword>
<name>A0A1Q8QWD8_9FIRM</name>
<gene>
    <name evidence="3" type="ORF">DSOL_2519</name>
</gene>
<dbReference type="InterPro" id="IPR003675">
    <property type="entry name" value="Rce1/LyrA-like_dom"/>
</dbReference>
<organism evidence="3 4">
    <name type="scientific">Desulfosporosinus metallidurans</name>
    <dbReference type="NCBI Taxonomy" id="1888891"/>
    <lineage>
        <taxon>Bacteria</taxon>
        <taxon>Bacillati</taxon>
        <taxon>Bacillota</taxon>
        <taxon>Clostridia</taxon>
        <taxon>Eubacteriales</taxon>
        <taxon>Desulfitobacteriaceae</taxon>
        <taxon>Desulfosporosinus</taxon>
    </lineage>
</organism>
<protein>
    <submittedName>
        <fullName evidence="3">Abortive infection protein</fullName>
    </submittedName>
</protein>
<dbReference type="GO" id="GO:0080120">
    <property type="term" value="P:CAAX-box protein maturation"/>
    <property type="evidence" value="ECO:0007669"/>
    <property type="project" value="UniProtKB-ARBA"/>
</dbReference>
<dbReference type="InterPro" id="IPR052710">
    <property type="entry name" value="CAAX_protease"/>
</dbReference>
<comment type="caution">
    <text evidence="3">The sequence shown here is derived from an EMBL/GenBank/DDBJ whole genome shotgun (WGS) entry which is preliminary data.</text>
</comment>
<keyword evidence="1" id="KW-0472">Membrane</keyword>
<accession>A0A1Q8QWD8</accession>
<evidence type="ECO:0000313" key="3">
    <source>
        <dbReference type="EMBL" id="OLN31652.1"/>
    </source>
</evidence>
<evidence type="ECO:0000256" key="1">
    <source>
        <dbReference type="SAM" id="Phobius"/>
    </source>
</evidence>
<dbReference type="Pfam" id="PF02517">
    <property type="entry name" value="Rce1-like"/>
    <property type="match status" value="1"/>
</dbReference>
<dbReference type="RefSeq" id="WP_075365122.1">
    <property type="nucleotide sequence ID" value="NZ_MLBF01000016.1"/>
</dbReference>
<feature type="transmembrane region" description="Helical" evidence="1">
    <location>
        <begin position="97"/>
        <end position="120"/>
    </location>
</feature>
<evidence type="ECO:0000259" key="2">
    <source>
        <dbReference type="Pfam" id="PF02517"/>
    </source>
</evidence>
<keyword evidence="4" id="KW-1185">Reference proteome</keyword>
<evidence type="ECO:0000313" key="4">
    <source>
        <dbReference type="Proteomes" id="UP000186102"/>
    </source>
</evidence>
<feature type="transmembrane region" description="Helical" evidence="1">
    <location>
        <begin position="23"/>
        <end position="46"/>
    </location>
</feature>
<sequence>MDEETELDFTQAESPLLKRNLSWIDLAIILGGIVGIYIILSLGTLWLMKWWSNERVLMYANAFMTQLSFVLLIWTLKKIRHWKWSDFGWHVIPLRKVWSKVLVVYSLTWIINISYALFLYKHGLTPPSTDVYTKLLGQTTWYTLILNLLLAGVLAPLVEETLFRGVIFGSLQAYFGKWTAALISAAIFSGLHLQTYGFIPRFILGIALVYLYDKYKSLYPSVGLHALNNIVATLIAANLRI</sequence>
<proteinExistence type="predicted"/>
<feature type="domain" description="CAAX prenyl protease 2/Lysostaphin resistance protein A-like" evidence="2">
    <location>
        <begin position="143"/>
        <end position="231"/>
    </location>
</feature>
<dbReference type="EMBL" id="MLBF01000016">
    <property type="protein sequence ID" value="OLN31652.1"/>
    <property type="molecule type" value="Genomic_DNA"/>
</dbReference>
<feature type="transmembrane region" description="Helical" evidence="1">
    <location>
        <begin position="140"/>
        <end position="158"/>
    </location>
</feature>
<dbReference type="OrthoDB" id="4177129at2"/>
<dbReference type="PANTHER" id="PTHR36435">
    <property type="entry name" value="SLR1288 PROTEIN"/>
    <property type="match status" value="1"/>
</dbReference>
<dbReference type="STRING" id="1888891.DSOL_2519"/>
<reference evidence="3 4" key="1">
    <citation type="submission" date="2016-09" db="EMBL/GenBank/DDBJ databases">
        <title>Complete genome of Desulfosporosinus sp. OL.</title>
        <authorList>
            <person name="Mardanov A."/>
            <person name="Beletsky A."/>
            <person name="Panova A."/>
            <person name="Karnachuk O."/>
            <person name="Ravin N."/>
        </authorList>
    </citation>
    <scope>NUCLEOTIDE SEQUENCE [LARGE SCALE GENOMIC DNA]</scope>
    <source>
        <strain evidence="3 4">OL</strain>
    </source>
</reference>
<dbReference type="GO" id="GO:0004175">
    <property type="term" value="F:endopeptidase activity"/>
    <property type="evidence" value="ECO:0007669"/>
    <property type="project" value="UniProtKB-ARBA"/>
</dbReference>
<feature type="transmembrane region" description="Helical" evidence="1">
    <location>
        <begin position="58"/>
        <end position="76"/>
    </location>
</feature>
<feature type="transmembrane region" description="Helical" evidence="1">
    <location>
        <begin position="193"/>
        <end position="212"/>
    </location>
</feature>
<dbReference type="Proteomes" id="UP000186102">
    <property type="component" value="Unassembled WGS sequence"/>
</dbReference>